<sequence length="319" mass="35762">MSSSTDSSHEHILSSDNIHHLHHTFFVPSDTQTHIKATLLVVHGMAEHSGRYADFAQFLADHGIAVATYDHLGHGKTVKTQADLGFFADEHPMQSLLKDVIVMADQLQARHPEVPHFVMGHSMGSFIVRNVLKHHAHRFAGAILMGSADANPLTKVLVPANKLLAKVAPKTPNPVFATVMNKVLNSKLKNRQSESEFAWLNQNPEAIADYEADPLTGFDFTNNGFMTLFCLMETGLNKHWAATITKDFPMLFISGEDDPIGNMGRGIRRIVTRLNQQNFSNVDIQLYPNMRHEPLHEKDHQTVYQDILEWIEDNTADVC</sequence>
<gene>
    <name evidence="2" type="ORF">J3491_02630</name>
</gene>
<dbReference type="InterPro" id="IPR029058">
    <property type="entry name" value="AB_hydrolase_fold"/>
</dbReference>
<feature type="domain" description="Serine aminopeptidase S33" evidence="1">
    <location>
        <begin position="34"/>
        <end position="299"/>
    </location>
</feature>
<organism evidence="2 3">
    <name type="scientific">Psychrobacter halodurans</name>
    <dbReference type="NCBI Taxonomy" id="2818439"/>
    <lineage>
        <taxon>Bacteria</taxon>
        <taxon>Pseudomonadati</taxon>
        <taxon>Pseudomonadota</taxon>
        <taxon>Gammaproteobacteria</taxon>
        <taxon>Moraxellales</taxon>
        <taxon>Moraxellaceae</taxon>
        <taxon>Psychrobacter</taxon>
    </lineage>
</organism>
<protein>
    <submittedName>
        <fullName evidence="2">Lysophospholipase</fullName>
    </submittedName>
</protein>
<dbReference type="InterPro" id="IPR022742">
    <property type="entry name" value="Hydrolase_4"/>
</dbReference>
<evidence type="ECO:0000313" key="2">
    <source>
        <dbReference type="EMBL" id="MBO1516230.1"/>
    </source>
</evidence>
<evidence type="ECO:0000313" key="3">
    <source>
        <dbReference type="Proteomes" id="UP000664161"/>
    </source>
</evidence>
<dbReference type="PANTHER" id="PTHR11614">
    <property type="entry name" value="PHOSPHOLIPASE-RELATED"/>
    <property type="match status" value="1"/>
</dbReference>
<evidence type="ECO:0000259" key="1">
    <source>
        <dbReference type="Pfam" id="PF12146"/>
    </source>
</evidence>
<keyword evidence="3" id="KW-1185">Reference proteome</keyword>
<dbReference type="SUPFAM" id="SSF53474">
    <property type="entry name" value="alpha/beta-Hydrolases"/>
    <property type="match status" value="1"/>
</dbReference>
<proteinExistence type="predicted"/>
<reference evidence="2 3" key="1">
    <citation type="submission" date="2021-03" db="EMBL/GenBank/DDBJ databases">
        <authorList>
            <person name="Shang D.-D."/>
            <person name="Du Z.-J."/>
            <person name="Chen G.-J."/>
        </authorList>
    </citation>
    <scope>NUCLEOTIDE SEQUENCE [LARGE SCALE GENOMIC DNA]</scope>
    <source>
        <strain evidence="2 3">F2608</strain>
    </source>
</reference>
<dbReference type="Gene3D" id="3.40.50.1820">
    <property type="entry name" value="alpha/beta hydrolase"/>
    <property type="match status" value="1"/>
</dbReference>
<dbReference type="Proteomes" id="UP000664161">
    <property type="component" value="Unassembled WGS sequence"/>
</dbReference>
<dbReference type="InterPro" id="IPR051044">
    <property type="entry name" value="MAG_DAG_Lipase"/>
</dbReference>
<dbReference type="RefSeq" id="WP_207969106.1">
    <property type="nucleotide sequence ID" value="NZ_JAGBKN010000003.1"/>
</dbReference>
<name>A0AAW4IMR9_9GAMM</name>
<comment type="caution">
    <text evidence="2">The sequence shown here is derived from an EMBL/GenBank/DDBJ whole genome shotgun (WGS) entry which is preliminary data.</text>
</comment>
<dbReference type="AlphaFoldDB" id="A0AAW4IMR9"/>
<accession>A0AAW4IMR9</accession>
<dbReference type="EMBL" id="JAGBKN010000003">
    <property type="protein sequence ID" value="MBO1516230.1"/>
    <property type="molecule type" value="Genomic_DNA"/>
</dbReference>
<dbReference type="Pfam" id="PF12146">
    <property type="entry name" value="Hydrolase_4"/>
    <property type="match status" value="1"/>
</dbReference>